<evidence type="ECO:0000313" key="12">
    <source>
        <dbReference type="Proteomes" id="UP001159363"/>
    </source>
</evidence>
<keyword evidence="6" id="KW-0229">DNA integration</keyword>
<dbReference type="SUPFAM" id="SSF53098">
    <property type="entry name" value="Ribonuclease H-like"/>
    <property type="match status" value="1"/>
</dbReference>
<comment type="caution">
    <text evidence="11">The sequence shown here is derived from an EMBL/GenBank/DDBJ whole genome shotgun (WGS) entry which is preliminary data.</text>
</comment>
<dbReference type="EMBL" id="JARBHB010000008">
    <property type="protein sequence ID" value="KAJ8876329.1"/>
    <property type="molecule type" value="Genomic_DNA"/>
</dbReference>
<keyword evidence="9" id="KW-0233">DNA recombination</keyword>
<keyword evidence="8" id="KW-0239">DNA-directed DNA polymerase</keyword>
<dbReference type="InterPro" id="IPR036397">
    <property type="entry name" value="RNaseH_sf"/>
</dbReference>
<keyword evidence="8" id="KW-0548">Nucleotidyltransferase</keyword>
<keyword evidence="3" id="KW-0255">Endonuclease</keyword>
<organism evidence="11 12">
    <name type="scientific">Dryococelus australis</name>
    <dbReference type="NCBI Taxonomy" id="614101"/>
    <lineage>
        <taxon>Eukaryota</taxon>
        <taxon>Metazoa</taxon>
        <taxon>Ecdysozoa</taxon>
        <taxon>Arthropoda</taxon>
        <taxon>Hexapoda</taxon>
        <taxon>Insecta</taxon>
        <taxon>Pterygota</taxon>
        <taxon>Neoptera</taxon>
        <taxon>Polyneoptera</taxon>
        <taxon>Phasmatodea</taxon>
        <taxon>Verophasmatodea</taxon>
        <taxon>Anareolatae</taxon>
        <taxon>Phasmatidae</taxon>
        <taxon>Eurycanthinae</taxon>
        <taxon>Dryococelus</taxon>
    </lineage>
</organism>
<dbReference type="PROSITE" id="PS50994">
    <property type="entry name" value="INTEGRASE"/>
    <property type="match status" value="1"/>
</dbReference>
<evidence type="ECO:0000256" key="6">
    <source>
        <dbReference type="ARBA" id="ARBA00022908"/>
    </source>
</evidence>
<dbReference type="InterPro" id="IPR012337">
    <property type="entry name" value="RNaseH-like_sf"/>
</dbReference>
<evidence type="ECO:0000256" key="8">
    <source>
        <dbReference type="ARBA" id="ARBA00022932"/>
    </source>
</evidence>
<evidence type="ECO:0000256" key="7">
    <source>
        <dbReference type="ARBA" id="ARBA00022918"/>
    </source>
</evidence>
<dbReference type="Gene3D" id="3.30.420.10">
    <property type="entry name" value="Ribonuclease H-like superfamily/Ribonuclease H"/>
    <property type="match status" value="1"/>
</dbReference>
<keyword evidence="1" id="KW-0540">Nuclease</keyword>
<keyword evidence="12" id="KW-1185">Reference proteome</keyword>
<dbReference type="InterPro" id="IPR039537">
    <property type="entry name" value="Retrotran_Ty1/copia-like"/>
</dbReference>
<dbReference type="PANTHER" id="PTHR42648:SF11">
    <property type="entry name" value="TRANSPOSON TY4-P GAG-POL POLYPROTEIN"/>
    <property type="match status" value="1"/>
</dbReference>
<sequence>MQKKYLKDLLFDGEFCEGCIKGNVHDSSLNDGKERRKWARVYILMCVAHSLPRKGVLIFGKLKEFLTEAGVLGHKVMCIQCDNGGEFNNESLQSFLKTKGIEIRYTMPYSPQQNRCAERENITIVETVRTLMHSGEESLSKELWAEMIHSAAYILN</sequence>
<evidence type="ECO:0000259" key="10">
    <source>
        <dbReference type="PROSITE" id="PS50994"/>
    </source>
</evidence>
<protein>
    <recommendedName>
        <fullName evidence="10">Integrase catalytic domain-containing protein</fullName>
    </recommendedName>
</protein>
<dbReference type="InterPro" id="IPR001584">
    <property type="entry name" value="Integrase_cat-core"/>
</dbReference>
<accession>A0ABQ9GWE2</accession>
<evidence type="ECO:0000256" key="4">
    <source>
        <dbReference type="ARBA" id="ARBA00022801"/>
    </source>
</evidence>
<keyword evidence="8" id="KW-0808">Transferase</keyword>
<dbReference type="PANTHER" id="PTHR42648">
    <property type="entry name" value="TRANSPOSASE, PUTATIVE-RELATED"/>
    <property type="match status" value="1"/>
</dbReference>
<keyword evidence="4" id="KW-0378">Hydrolase</keyword>
<evidence type="ECO:0000256" key="2">
    <source>
        <dbReference type="ARBA" id="ARBA00022723"/>
    </source>
</evidence>
<evidence type="ECO:0000313" key="11">
    <source>
        <dbReference type="EMBL" id="KAJ8876329.1"/>
    </source>
</evidence>
<proteinExistence type="predicted"/>
<evidence type="ECO:0000256" key="5">
    <source>
        <dbReference type="ARBA" id="ARBA00022842"/>
    </source>
</evidence>
<reference evidence="11 12" key="1">
    <citation type="submission" date="2023-02" db="EMBL/GenBank/DDBJ databases">
        <title>LHISI_Scaffold_Assembly.</title>
        <authorList>
            <person name="Stuart O.P."/>
            <person name="Cleave R."/>
            <person name="Magrath M.J.L."/>
            <person name="Mikheyev A.S."/>
        </authorList>
    </citation>
    <scope>NUCLEOTIDE SEQUENCE [LARGE SCALE GENOMIC DNA]</scope>
    <source>
        <strain evidence="11">Daus_M_001</strain>
        <tissue evidence="11">Leg muscle</tissue>
    </source>
</reference>
<dbReference type="Proteomes" id="UP001159363">
    <property type="component" value="Chromosome 7"/>
</dbReference>
<gene>
    <name evidence="11" type="ORF">PR048_020774</name>
</gene>
<evidence type="ECO:0000256" key="3">
    <source>
        <dbReference type="ARBA" id="ARBA00022759"/>
    </source>
</evidence>
<evidence type="ECO:0000256" key="9">
    <source>
        <dbReference type="ARBA" id="ARBA00023172"/>
    </source>
</evidence>
<feature type="domain" description="Integrase catalytic" evidence="10">
    <location>
        <begin position="79"/>
        <end position="156"/>
    </location>
</feature>
<evidence type="ECO:0000256" key="1">
    <source>
        <dbReference type="ARBA" id="ARBA00022722"/>
    </source>
</evidence>
<keyword evidence="5" id="KW-0460">Magnesium</keyword>
<keyword evidence="2" id="KW-0479">Metal-binding</keyword>
<keyword evidence="7" id="KW-0695">RNA-directed DNA polymerase</keyword>
<name>A0ABQ9GWE2_9NEOP</name>